<accession>A0A6S6NYV1</accession>
<dbReference type="RefSeq" id="WP_185294328.1">
    <property type="nucleotide sequence ID" value="NZ_AP023287.1"/>
</dbReference>
<dbReference type="Proteomes" id="UP000515734">
    <property type="component" value="Chromosome"/>
</dbReference>
<protein>
    <submittedName>
        <fullName evidence="2">Uncharacterized protein</fullName>
    </submittedName>
</protein>
<reference evidence="2 3" key="1">
    <citation type="submission" date="2020-07" db="EMBL/GenBank/DDBJ databases">
        <title>Complete genome sequence of Mycolicibacterium litorale like strain isolated from cardiac implantable electronic device infection.</title>
        <authorList>
            <person name="Fukano H."/>
            <person name="Miyama H."/>
            <person name="Hoshino Y."/>
        </authorList>
    </citation>
    <scope>NUCLEOTIDE SEQUENCE [LARGE SCALE GENOMIC DNA]</scope>
    <source>
        <strain evidence="2 3">NIIDNTM18</strain>
    </source>
</reference>
<dbReference type="EMBL" id="AP023287">
    <property type="protein sequence ID" value="BCI51349.1"/>
    <property type="molecule type" value="Genomic_DNA"/>
</dbReference>
<keyword evidence="1" id="KW-1133">Transmembrane helix</keyword>
<evidence type="ECO:0000256" key="1">
    <source>
        <dbReference type="SAM" id="Phobius"/>
    </source>
</evidence>
<name>A0A6S6NYV1_9MYCO</name>
<keyword evidence="1" id="KW-0472">Membrane</keyword>
<feature type="transmembrane region" description="Helical" evidence="1">
    <location>
        <begin position="31"/>
        <end position="51"/>
    </location>
</feature>
<dbReference type="AlphaFoldDB" id="A0A6S6NYV1"/>
<gene>
    <name evidence="2" type="ORF">NIIDNTM18_06270</name>
</gene>
<evidence type="ECO:0000313" key="2">
    <source>
        <dbReference type="EMBL" id="BCI51349.1"/>
    </source>
</evidence>
<organism evidence="2 3">
    <name type="scientific">Mycolicibacterium litorale</name>
    <dbReference type="NCBI Taxonomy" id="758802"/>
    <lineage>
        <taxon>Bacteria</taxon>
        <taxon>Bacillati</taxon>
        <taxon>Actinomycetota</taxon>
        <taxon>Actinomycetes</taxon>
        <taxon>Mycobacteriales</taxon>
        <taxon>Mycobacteriaceae</taxon>
        <taxon>Mycolicibacterium</taxon>
    </lineage>
</organism>
<proteinExistence type="predicted"/>
<evidence type="ECO:0000313" key="3">
    <source>
        <dbReference type="Proteomes" id="UP000515734"/>
    </source>
</evidence>
<keyword evidence="1" id="KW-0812">Transmembrane</keyword>
<sequence length="52" mass="5487">MSQELPPELLNRCAAIQDGEAQGIPLAPSDYVWLAVATIAVPILLVIIGMAL</sequence>